<dbReference type="SUPFAM" id="SSF53300">
    <property type="entry name" value="vWA-like"/>
    <property type="match status" value="1"/>
</dbReference>
<gene>
    <name evidence="1" type="primary">yhbH</name>
    <name evidence="1" type="ORF">ACFSJH_15335</name>
</gene>
<dbReference type="RefSeq" id="WP_377773945.1">
    <property type="nucleotide sequence ID" value="NZ_JBHUHO010000034.1"/>
</dbReference>
<dbReference type="PANTHER" id="PTHR30510:SF2">
    <property type="entry name" value="UPF0229 PROTEIN YEAH"/>
    <property type="match status" value="1"/>
</dbReference>
<evidence type="ECO:0000313" key="1">
    <source>
        <dbReference type="EMBL" id="MFD2117102.1"/>
    </source>
</evidence>
<reference evidence="2" key="1">
    <citation type="journal article" date="2019" name="Int. J. Syst. Evol. Microbiol.">
        <title>The Global Catalogue of Microorganisms (GCM) 10K type strain sequencing project: providing services to taxonomists for standard genome sequencing and annotation.</title>
        <authorList>
            <consortium name="The Broad Institute Genomics Platform"/>
            <consortium name="The Broad Institute Genome Sequencing Center for Infectious Disease"/>
            <person name="Wu L."/>
            <person name="Ma J."/>
        </authorList>
    </citation>
    <scope>NUCLEOTIDE SEQUENCE [LARGE SCALE GENOMIC DNA]</scope>
    <source>
        <strain evidence="2">GH52</strain>
    </source>
</reference>
<name>A0ABW4YNE2_9BACL</name>
<dbReference type="InterPro" id="IPR006698">
    <property type="entry name" value="UPF0229"/>
</dbReference>
<dbReference type="Proteomes" id="UP001597362">
    <property type="component" value="Unassembled WGS sequence"/>
</dbReference>
<dbReference type="InterPro" id="IPR014230">
    <property type="entry name" value="Spore_YhbH"/>
</dbReference>
<keyword evidence="2" id="KW-1185">Reference proteome</keyword>
<dbReference type="Pfam" id="PF04285">
    <property type="entry name" value="DUF444"/>
    <property type="match status" value="2"/>
</dbReference>
<dbReference type="NCBIfam" id="TIGR02877">
    <property type="entry name" value="spore_yhbH"/>
    <property type="match status" value="1"/>
</dbReference>
<accession>A0ABW4YNE2</accession>
<dbReference type="PANTHER" id="PTHR30510">
    <property type="entry name" value="UPF0229 PROTEIN YEAH"/>
    <property type="match status" value="1"/>
</dbReference>
<dbReference type="EMBL" id="JBHUHO010000034">
    <property type="protein sequence ID" value="MFD2117102.1"/>
    <property type="molecule type" value="Genomic_DNA"/>
</dbReference>
<comment type="caution">
    <text evidence="1">The sequence shown here is derived from an EMBL/GenBank/DDBJ whole genome shotgun (WGS) entry which is preliminary data.</text>
</comment>
<evidence type="ECO:0000313" key="2">
    <source>
        <dbReference type="Proteomes" id="UP001597362"/>
    </source>
</evidence>
<dbReference type="InterPro" id="IPR036465">
    <property type="entry name" value="vWFA_dom_sf"/>
</dbReference>
<organism evidence="1 2">
    <name type="scientific">Paenibacillus yanchengensis</name>
    <dbReference type="NCBI Taxonomy" id="2035833"/>
    <lineage>
        <taxon>Bacteria</taxon>
        <taxon>Bacillati</taxon>
        <taxon>Bacillota</taxon>
        <taxon>Bacilli</taxon>
        <taxon>Bacillales</taxon>
        <taxon>Paenibacillaceae</taxon>
        <taxon>Paenibacillus</taxon>
    </lineage>
</organism>
<proteinExistence type="predicted"/>
<sequence length="386" mass="44421">MPSSDKPLFIVSKEDWSLHRKGHQDQARHQQKVRDAIKQNLPDLVSEENIIMSDGQQIIKVPIRSLDEYRFIYNYNKSKHVGQGDGDSQVGDLLGIDPNSKKAGKGEGAGDMPGEDIMEAEISLADLESMLFAELELPFLEQKDKQDIEQDDIRFNDIRKKGIMSNIDKKRTILENMRRNARAGNPGIHRISPNDLRFKTWEDTIKPQSNAVIIAMMDTSGSMGSHEKFVARSFFFWMTRFLRQQYEKVEIVFIAHHTEAKVVSEHDFFNRGESGGTICSSAYIKALEVIDNNYPSSSYNIYPFHFSDGDNLTSDNDRCVKLIHELLKRSNMFGYGEVNQYNRNSTLMSAYKNIRHDRFLHYIIREKNEVYNALTSFFSKRTPANS</sequence>
<protein>
    <submittedName>
        <fullName evidence="1">Sporulation protein YhbH</fullName>
    </submittedName>
</protein>